<protein>
    <recommendedName>
        <fullName evidence="9">ALOG domain-containing protein</fullName>
    </recommendedName>
</protein>
<dbReference type="InterPro" id="IPR008974">
    <property type="entry name" value="TRAF-like"/>
</dbReference>
<evidence type="ECO:0000256" key="6">
    <source>
        <dbReference type="ARBA" id="ARBA00023172"/>
    </source>
</evidence>
<dbReference type="eggNOG" id="KOG0297">
    <property type="taxonomic scope" value="Eukaryota"/>
</dbReference>
<proteinExistence type="inferred from homology"/>
<dbReference type="InterPro" id="IPR006936">
    <property type="entry name" value="ALOG_dom"/>
</dbReference>
<dbReference type="PANTHER" id="PTHR31165:SF2">
    <property type="entry name" value="ALOG DOMAIN-CONTAINING PROTEIN"/>
    <property type="match status" value="1"/>
</dbReference>
<dbReference type="InterPro" id="IPR011010">
    <property type="entry name" value="DNA_brk_join_enz"/>
</dbReference>
<dbReference type="GO" id="GO:0015074">
    <property type="term" value="P:DNA integration"/>
    <property type="evidence" value="ECO:0007669"/>
    <property type="project" value="InterPro"/>
</dbReference>
<dbReference type="GO" id="GO:0006310">
    <property type="term" value="P:DNA recombination"/>
    <property type="evidence" value="ECO:0007669"/>
    <property type="project" value="UniProtKB-KW"/>
</dbReference>
<dbReference type="InParanoid" id="C3ZG36"/>
<evidence type="ECO:0000256" key="1">
    <source>
        <dbReference type="ARBA" id="ARBA00004123"/>
    </source>
</evidence>
<organism>
    <name type="scientific">Branchiostoma floridae</name>
    <name type="common">Florida lancelet</name>
    <name type="synonym">Amphioxus</name>
    <dbReference type="NCBI Taxonomy" id="7739"/>
    <lineage>
        <taxon>Eukaryota</taxon>
        <taxon>Metazoa</taxon>
        <taxon>Chordata</taxon>
        <taxon>Cephalochordata</taxon>
        <taxon>Leptocardii</taxon>
        <taxon>Amphioxiformes</taxon>
        <taxon>Branchiostomatidae</taxon>
        <taxon>Branchiostoma</taxon>
    </lineage>
</organism>
<evidence type="ECO:0000259" key="9">
    <source>
        <dbReference type="PROSITE" id="PS51697"/>
    </source>
</evidence>
<sequence>MLSNAKSGKATSLDSPPFYTSRTGYKMCARIYLNGDGMGKGTHVSLFFVVMRGHYDGLLRWSFRQKGSVVPVWTFGTLYYPEMLCRGKGLGIEHTMTCVLTRVSTPDQNGVMSSPPVLRADATLVNRSILPLLRELRKPDGPPEEDQLARFEAETPLSAYNAGEIAARIGALTGEPPEDLMEMAGMDPKAEASMRKLAHCAILAANNITAAQPIKQDKASRDAAQAAVGLVEDDPSTSEDGPSTSGLGRKDGKRPATAPPKAAPGRQGKKSKRDPASSSESDSDDDDMEDDEVECQLRRVKRVCQDPFIHLYPARLQNAVRRLVRAAKEAGHKRLSRFKPLPAVPRLWKPAVACPECHHPNDQDFRHCQMCNYVRRPCPPPRKCVEIDKAAIDNRLDEINRMAKSTDYGKKKTALENELVDFLGNSAPPKDLVTASPKDVCAFLVWKDKGGKTVVHKVNCKYFGEKRKTGCGCPKRLAAGTVDSIIGQLRAIFTISGRGRDWTEAVCAGNPAAAPVVRQYLKVTKVEQANAMIQPKQAQPVFFDKLTAVCTHITKKMKEKEVRHTTLFALARDQLQAFLKIMFFAADRASDLARCKSEELAWLPNEEGILFNHTFGKTLRDGTVNAFPILAGKNKSMCPIQGLRLYIRVAQSLKICLDKGYLFRAINKAQEVTNDPFTYDAAQYRFKSVILPLFGPLALASIYCPYLNPNRGKVTWD</sequence>
<dbReference type="SUPFAM" id="SSF56349">
    <property type="entry name" value="DNA breaking-rejoining enzymes"/>
    <property type="match status" value="1"/>
</dbReference>
<evidence type="ECO:0000256" key="3">
    <source>
        <dbReference type="ARBA" id="ARBA00023015"/>
    </source>
</evidence>
<dbReference type="GO" id="GO:0003677">
    <property type="term" value="F:DNA binding"/>
    <property type="evidence" value="ECO:0007669"/>
    <property type="project" value="UniProtKB-KW"/>
</dbReference>
<feature type="region of interest" description="Disordered" evidence="8">
    <location>
        <begin position="219"/>
        <end position="292"/>
    </location>
</feature>
<dbReference type="STRING" id="7739.C3ZG36"/>
<reference evidence="10" key="1">
    <citation type="journal article" date="2008" name="Nature">
        <title>The amphioxus genome and the evolution of the chordate karyotype.</title>
        <authorList>
            <consortium name="US DOE Joint Genome Institute (JGI-PGF)"/>
            <person name="Putnam N.H."/>
            <person name="Butts T."/>
            <person name="Ferrier D.E.K."/>
            <person name="Furlong R.F."/>
            <person name="Hellsten U."/>
            <person name="Kawashima T."/>
            <person name="Robinson-Rechavi M."/>
            <person name="Shoguchi E."/>
            <person name="Terry A."/>
            <person name="Yu J.-K."/>
            <person name="Benito-Gutierrez E.L."/>
            <person name="Dubchak I."/>
            <person name="Garcia-Fernandez J."/>
            <person name="Gibson-Brown J.J."/>
            <person name="Grigoriev I.V."/>
            <person name="Horton A.C."/>
            <person name="de Jong P.J."/>
            <person name="Jurka J."/>
            <person name="Kapitonov V.V."/>
            <person name="Kohara Y."/>
            <person name="Kuroki Y."/>
            <person name="Lindquist E."/>
            <person name="Lucas S."/>
            <person name="Osoegawa K."/>
            <person name="Pennacchio L.A."/>
            <person name="Salamov A.A."/>
            <person name="Satou Y."/>
            <person name="Sauka-Spengler T."/>
            <person name="Schmutz J."/>
            <person name="Shin-I T."/>
            <person name="Toyoda A."/>
            <person name="Bronner-Fraser M."/>
            <person name="Fujiyama A."/>
            <person name="Holland L.Z."/>
            <person name="Holland P.W.H."/>
            <person name="Satoh N."/>
            <person name="Rokhsar D.S."/>
        </authorList>
    </citation>
    <scope>NUCLEOTIDE SEQUENCE [LARGE SCALE GENOMIC DNA]</scope>
    <source>
        <strain evidence="10">S238N-H82</strain>
        <tissue evidence="10">Testes</tissue>
    </source>
</reference>
<comment type="similarity">
    <text evidence="2">Belongs to the plant homeotic and developmental regulators ALOG protein family.</text>
</comment>
<keyword evidence="3" id="KW-0805">Transcription regulation</keyword>
<dbReference type="InterPro" id="IPR013762">
    <property type="entry name" value="Integrase-like_cat_sf"/>
</dbReference>
<evidence type="ECO:0000313" key="10">
    <source>
        <dbReference type="EMBL" id="EEN48511.1"/>
    </source>
</evidence>
<evidence type="ECO:0000256" key="8">
    <source>
        <dbReference type="SAM" id="MobiDB-lite"/>
    </source>
</evidence>
<keyword evidence="4" id="KW-0238">DNA-binding</keyword>
<keyword evidence="6" id="KW-0233">DNA recombination</keyword>
<evidence type="ECO:0000256" key="2">
    <source>
        <dbReference type="ARBA" id="ARBA00010308"/>
    </source>
</evidence>
<evidence type="ECO:0000256" key="4">
    <source>
        <dbReference type="ARBA" id="ARBA00023125"/>
    </source>
</evidence>
<dbReference type="GO" id="GO:0005634">
    <property type="term" value="C:nucleus"/>
    <property type="evidence" value="ECO:0007669"/>
    <property type="project" value="UniProtKB-SubCell"/>
</dbReference>
<dbReference type="InterPro" id="IPR049342">
    <property type="entry name" value="TRAF1-6_MATH_dom"/>
</dbReference>
<dbReference type="SUPFAM" id="SSF49599">
    <property type="entry name" value="TRAF domain-like"/>
    <property type="match status" value="1"/>
</dbReference>
<dbReference type="InterPro" id="IPR040222">
    <property type="entry name" value="ALOG"/>
</dbReference>
<comment type="subcellular location">
    <subcellularLocation>
        <location evidence="1">Nucleus</location>
    </subcellularLocation>
</comment>
<dbReference type="Pfam" id="PF21355">
    <property type="entry name" value="TRAF-mep_MATH"/>
    <property type="match status" value="1"/>
</dbReference>
<dbReference type="Pfam" id="PF04852">
    <property type="entry name" value="ALOG_dom"/>
    <property type="match status" value="1"/>
</dbReference>
<keyword evidence="7" id="KW-0539">Nucleus</keyword>
<dbReference type="PROSITE" id="PS51697">
    <property type="entry name" value="ALOG"/>
    <property type="match status" value="1"/>
</dbReference>
<name>C3ZG36_BRAFL</name>
<accession>C3ZG36</accession>
<evidence type="ECO:0000256" key="5">
    <source>
        <dbReference type="ARBA" id="ARBA00023163"/>
    </source>
</evidence>
<dbReference type="EMBL" id="GG666616">
    <property type="protein sequence ID" value="EEN48511.1"/>
    <property type="molecule type" value="Genomic_DNA"/>
</dbReference>
<feature type="compositionally biased region" description="Acidic residues" evidence="8">
    <location>
        <begin position="281"/>
        <end position="292"/>
    </location>
</feature>
<evidence type="ECO:0000256" key="7">
    <source>
        <dbReference type="ARBA" id="ARBA00023242"/>
    </source>
</evidence>
<dbReference type="PANTHER" id="PTHR31165">
    <property type="entry name" value="PROTEIN G1-LIKE2"/>
    <property type="match status" value="1"/>
</dbReference>
<keyword evidence="5" id="KW-0804">Transcription</keyword>
<dbReference type="Gene3D" id="2.60.210.10">
    <property type="entry name" value="Apoptosis, Tumor Necrosis Factor Receptor Associated Protein 2, Chain A"/>
    <property type="match status" value="1"/>
</dbReference>
<dbReference type="Gene3D" id="1.10.443.10">
    <property type="entry name" value="Intergrase catalytic core"/>
    <property type="match status" value="1"/>
</dbReference>
<feature type="domain" description="ALOG" evidence="9">
    <location>
        <begin position="407"/>
        <end position="540"/>
    </location>
</feature>
<gene>
    <name evidence="10" type="ORF">BRAFLDRAFT_68991</name>
</gene>
<dbReference type="AlphaFoldDB" id="C3ZG36"/>